<dbReference type="PRINTS" id="PR01210">
    <property type="entry name" value="GGTRANSPTASE"/>
</dbReference>
<dbReference type="PANTHER" id="PTHR43199">
    <property type="entry name" value="GLUTATHIONE HYDROLASE"/>
    <property type="match status" value="1"/>
</dbReference>
<organism evidence="5">
    <name type="scientific">uncultured Solirubrobacteraceae bacterium</name>
    <dbReference type="NCBI Taxonomy" id="1162706"/>
    <lineage>
        <taxon>Bacteria</taxon>
        <taxon>Bacillati</taxon>
        <taxon>Actinomycetota</taxon>
        <taxon>Thermoleophilia</taxon>
        <taxon>Solirubrobacterales</taxon>
        <taxon>Solirubrobacteraceae</taxon>
        <taxon>environmental samples</taxon>
    </lineage>
</organism>
<evidence type="ECO:0000313" key="5">
    <source>
        <dbReference type="EMBL" id="CAA9492035.1"/>
    </source>
</evidence>
<accession>A0A6J4S7T6</accession>
<keyword evidence="3 5" id="KW-0378">Hydrolase</keyword>
<dbReference type="EC" id="3.4.19.13" evidence="5"/>
<dbReference type="EC" id="2.3.2.2" evidence="5"/>
<sequence>MPGVIAAGHPVTADVGAQVLRDGGNGVDAAVAAMLASFVAEPLLTGLGAGGYMLVSRPGEAPVLLDFIVAAPGDGGDPDRRAPLTPVDVSFGDAVQRFHVGPSSCGVYGTPAGAAHAAARFGSRPLAELAAPAVALARDGVEVNAQQAYLFEILAAIIDSTPEARAAFAPHGRPPAVGERVALPDLADALALLGSEGPSPFYGGAVGHTVADWVATRDGALTLADLAGYRVIERDPLALGYRGLTVVTNPPPNAGGVLLAYALSLLDRRPGCPSALELVEAMRAAQGERTPEFVSGLDREGFADSFLATRLGSTTHISVLDGSGMACSVTCTNGEGSGVLVPGTGIHLNNMMGEEDLSPLGFFSHPPGRRLPSMMAPTMVLDDGIPQVVLGSAGSNRIRSALLQVIVGAVDGGAAIDAAVESPRVHYEDGIVYAEPGIALEEIEAAGHRVARFRAPNLFFGGVQAVARDGRTGALSAGADPRRGGAAVLVG</sequence>
<dbReference type="InterPro" id="IPR043137">
    <property type="entry name" value="GGT_ssub_C"/>
</dbReference>
<keyword evidence="5" id="KW-0012">Acyltransferase</keyword>
<keyword evidence="4" id="KW-0865">Zymogen</keyword>
<protein>
    <submittedName>
        <fullName evidence="5">Gamma-glutamyltranspeptidase @ Glutathione hydrolase</fullName>
        <ecNumber evidence="5">2.3.2.2</ecNumber>
        <ecNumber evidence="5">3.4.19.13</ecNumber>
    </submittedName>
</protein>
<evidence type="ECO:0000256" key="3">
    <source>
        <dbReference type="ARBA" id="ARBA00022801"/>
    </source>
</evidence>
<dbReference type="GO" id="GO:0103068">
    <property type="term" value="F:leukotriene C4 gamma-glutamyl transferase activity"/>
    <property type="evidence" value="ECO:0007669"/>
    <property type="project" value="UniProtKB-EC"/>
</dbReference>
<gene>
    <name evidence="5" type="ORF">AVDCRST_MAG38-2701</name>
</gene>
<dbReference type="InterPro" id="IPR029055">
    <property type="entry name" value="Ntn_hydrolases_N"/>
</dbReference>
<dbReference type="PANTHER" id="PTHR43199:SF1">
    <property type="entry name" value="GLUTATHIONE HYDROLASE PROENZYME"/>
    <property type="match status" value="1"/>
</dbReference>
<dbReference type="EMBL" id="CADCVJ010000222">
    <property type="protein sequence ID" value="CAA9492035.1"/>
    <property type="molecule type" value="Genomic_DNA"/>
</dbReference>
<name>A0A6J4S7T6_9ACTN</name>
<dbReference type="GO" id="GO:0036374">
    <property type="term" value="F:glutathione hydrolase activity"/>
    <property type="evidence" value="ECO:0007669"/>
    <property type="project" value="UniProtKB-EC"/>
</dbReference>
<proteinExistence type="inferred from homology"/>
<evidence type="ECO:0000256" key="2">
    <source>
        <dbReference type="ARBA" id="ARBA00022679"/>
    </source>
</evidence>
<dbReference type="Gene3D" id="3.60.20.40">
    <property type="match status" value="1"/>
</dbReference>
<comment type="similarity">
    <text evidence="1">Belongs to the gamma-glutamyltransferase family.</text>
</comment>
<reference evidence="5" key="1">
    <citation type="submission" date="2020-02" db="EMBL/GenBank/DDBJ databases">
        <authorList>
            <person name="Meier V. D."/>
        </authorList>
    </citation>
    <scope>NUCLEOTIDE SEQUENCE</scope>
    <source>
        <strain evidence="5">AVDCRST_MAG38</strain>
    </source>
</reference>
<dbReference type="SUPFAM" id="SSF56235">
    <property type="entry name" value="N-terminal nucleophile aminohydrolases (Ntn hydrolases)"/>
    <property type="match status" value="1"/>
</dbReference>
<dbReference type="InterPro" id="IPR051792">
    <property type="entry name" value="GGT_bact"/>
</dbReference>
<dbReference type="AlphaFoldDB" id="A0A6J4S7T6"/>
<dbReference type="Pfam" id="PF01019">
    <property type="entry name" value="G_glu_transpept"/>
    <property type="match status" value="2"/>
</dbReference>
<keyword evidence="2 5" id="KW-0808">Transferase</keyword>
<evidence type="ECO:0000256" key="4">
    <source>
        <dbReference type="ARBA" id="ARBA00023145"/>
    </source>
</evidence>
<evidence type="ECO:0000256" key="1">
    <source>
        <dbReference type="ARBA" id="ARBA00009381"/>
    </source>
</evidence>